<feature type="domain" description="HECT" evidence="5">
    <location>
        <begin position="2376"/>
        <end position="2849"/>
    </location>
</feature>
<feature type="compositionally biased region" description="Basic and acidic residues" evidence="4">
    <location>
        <begin position="1954"/>
        <end position="1963"/>
    </location>
</feature>
<evidence type="ECO:0000313" key="7">
    <source>
        <dbReference type="Proteomes" id="UP000693970"/>
    </source>
</evidence>
<proteinExistence type="predicted"/>
<evidence type="ECO:0000256" key="2">
    <source>
        <dbReference type="PROSITE-ProRule" id="PRU00104"/>
    </source>
</evidence>
<evidence type="ECO:0000256" key="3">
    <source>
        <dbReference type="SAM" id="Coils"/>
    </source>
</evidence>
<dbReference type="OrthoDB" id="44182at2759"/>
<dbReference type="SMART" id="SM00119">
    <property type="entry name" value="HECTc"/>
    <property type="match status" value="1"/>
</dbReference>
<keyword evidence="3" id="KW-0175">Coiled coil</keyword>
<dbReference type="GO" id="GO:0061630">
    <property type="term" value="F:ubiquitin protein ligase activity"/>
    <property type="evidence" value="ECO:0007669"/>
    <property type="project" value="InterPro"/>
</dbReference>
<evidence type="ECO:0000259" key="5">
    <source>
        <dbReference type="PROSITE" id="PS50237"/>
    </source>
</evidence>
<feature type="region of interest" description="Disordered" evidence="4">
    <location>
        <begin position="909"/>
        <end position="952"/>
    </location>
</feature>
<sequence>MDEDSSSVDEDMLPPVGGASGNPDLPPPPPPEEPPSEAPAAEEPRRWTCEACGCNTNIIPEANPDAERSCSVCGTSQSNGSALLRRAGYAARAGLFARTVAARRGFMNEELGGLDGYEFWSRAMEGDVDMDSGMEDDEHAIAALAMEVAGVDTRTGGDRGSFSSSGTGARSIMDAARSFAVAASNREAETRLEPNELWRAAEENGTLYQPKWMNPSQIGGRMRTGNGIEVGDNESQNVAYLPLGSGEGRALRALEAFPRSAPFASFNRSSENPERKPRRVFGFKVAFDHPKKGPGMNMGGSYLIGVTTTSFAAFSERNALQQSPFFWGIEDGGNKYEGSRHHNGRDSHRRAGQSLYAVEVSPDEAPRNEDSVLFGSRQVITCIVDLEGRTLTFWRSEDAGEPKLLGTLVTGIPRGGQLYPIVVPYSAGSTVAITGMAGDPLPQLSSFVSEWKQAQNDKFSRQRQAILSQRSVLIDAGMPTSALVRTLRAIFTQYLSKEGSCLNNLEASRLWYRCGLGLSSLREIIENKSEGSDGKKWIEFNDFLGLVERVISDDAKRFDEIPSDDENFATRFVVGGKVELVEGYERFGDAANGPLQPGDRGTVIELQKSSTGEITSVRVLHDGRRWWYQPNCVVDEKSGLVDSPGVWFLKRMLRLHGYHPVLLQLAAGNPVTNNSWELGDLVVPKKMAKDDKGDRFGIDDAVGRIVYDSSSTGSLPPLSRGRNASAVMVEFVSPLFAEGASVQVGSSYTGKSLESRRIPISRLVHTSVFHGVDAAQQPRSGSLSAKLKKAKQEDFKEMDVDEESLAGNVDDYSLDGGVLSDLQGLKYLDPSAINRIIKECEKTSSSLNALFDAKLPTMALQALDCVRKNMQLAGCDESMAQALSSLGKLAILVARKSFPGECHLEELDECREPSANSTQSVAHRPVEENGSGGMDDEGADRSSRSRSQSLQERRRVLLSLMSRARRGDVGSLGELLSRDITGMPSLDISADAAAALFFGAPSEVNSFGGPSTEDRDNIRMENSRPNESKGHLQEIGDASNAGVEKTLLEDILRGRDGGGRVDTQAKWNVPVSSVKSIVAMGIAGNSLPWLKSLLNATMKKVPRKQSSREAALLKETTDEDGMPLLILAISLGCTVDIVRCLIRFGCCVGDLEIKQAAELDLPDILSVLLRYRVYSEGVVDLKSCSSAVVTVIKDAMERQELELQKLRKEAENFLVSFVRQLVEICFSRRWEHPHEDDLFGRSVIGVLVGNVELCALRQREDVDPTAFPQPEDSNEGSIVISAYGLLQILPTAILGRALSVDSADLTTLLLLTEDFLCSKGVNDGGAGLIILLTLLQRFPSLHQSQDMERYGFAELVASHDALASNKLSEISSNAAKISSSSSIEFPQIDFISCKGTIRCPKKHTASLHVTKHASFRCDLCGKGVEKGSIMHGCRQCDWDACEACTDKSEGGLVKWNFIREMALRCQDLLCQDDVSSRTDAMKEDNEWSERMVENLKSMDNGSEVNTLSIRLLQRDPTSIRTLATMLSSRGQITMHQFLMVILPALHSSLLGKTASDNRSKRNRRSKKPRVAGDAYVQHDSEDRTQGSEQERLAFAKEVLKHLVRSPKTNGTNFDRSEIEGEAPTFRRFDDDEDDDFEGSENEDDDDEEDDEDSSEQLLKSRLSEAKGKSQRLPGLIRRLHQVLALHEDVISFKFKGSSRKESVSPEELRSLKTPIKIHLSQQNQNRKTTIIAEPLATVEDLSHQLLRTALVQHPQYSAFCQQLVDDSAVIIERTKSRSQEGRTWRVAKIISYDSRGGWHTVNYATSVTGTENGSQLHLARNVDFARFQYDSSKSKRLVLASREYVVIHRQRESTEHKSVFDMEHFLAEGMVAQDGEDWDEQDATVVGMQVQSDFVAPQWQSYTILSRDSSRSNHLYDLVSDDGEVICGVPCDRIRGLGNETMGTDPEIESSASRAERRSAETRQHLSRAFPFLSARRLSGSDDPSASASRSSLKFEKSVLKRTWSALGPIESMRPVEVTAKPITVQSSDPTILTWSCQFGDEQLQMYVESDAVDLPPCVSVDFSSCQTTTPLSVNATSDTTLVSLLFRINEGEEIDVFSKEGHRIAYSLSVQPSKSMQRLKSMKKSALNDLKSSTGLLQTRAIDVADLVSHGVVHSSRSRKLSDSAVYSDEEEAEMPLSGDGLDEICIQCLEIIEFMAEVDNRQGMDKRNDDKTPDIFVNQRLSQKLTEQLDNPLIVVGGAVPAWCLELPSFSPRVFTYASRKLLLERVAFGVSRSTLRQQEAKVNVGRFRQRMTALRARAVELVGEAFSGGAEDPTALQLQADELYGMEEALGARIRQSFRAEGWQEQSIEVAKAAIHRDLLIEDAMSIMEQYSKDPKLNRRRLEVRFDGESGFDAASGDEAGVTRGFYADVAEALLSTDLVAGVIHSLTCPAAGYTTDEMDAVPVKSNGEQKCKLPLWIPDLDSTHKVIIPTPRASPSSIVGIFPRPLSKLHPQYDEVLETFRFMGRLFAAAMRDGFMFPLPLSGSFLRLVQHSGRACKCAASEEGILSSCDLPRPGFTGGEVFAVESYICAALDKIDNSNPTLSKTKRDREYERVASEKTFAQAALGMTYDCSFNDYFEDRVFVDPMDPTQGIEAHPLCQNGHLRQVTIHNVREWVALAKDFMLRDGVIGQAIAFRAGVDDFFSSEYLRLFTSEELQRDVCGVGDNVDNWKESDIRKLFKLDGKGATEALVAVAAIGGNAEALSRRFGPSSPTIKFVVKALLEATPRQRRQFLNFVTSVPIVTPGQIEVVPVVSSSGEFMPMKDPGCLPRANTCARRLYLPKFESYESFKKVLWAVVEDEFKHKGFFEWSL</sequence>
<keyword evidence="1" id="KW-0808">Transferase</keyword>
<evidence type="ECO:0000256" key="4">
    <source>
        <dbReference type="SAM" id="MobiDB-lite"/>
    </source>
</evidence>
<evidence type="ECO:0000256" key="1">
    <source>
        <dbReference type="ARBA" id="ARBA00022679"/>
    </source>
</evidence>
<dbReference type="InterPro" id="IPR045322">
    <property type="entry name" value="HECTD1/TRIP12-like"/>
</dbReference>
<feature type="compositionally biased region" description="Pro residues" evidence="4">
    <location>
        <begin position="24"/>
        <end position="37"/>
    </location>
</feature>
<keyword evidence="2" id="KW-0833">Ubl conjugation pathway</keyword>
<accession>A0A9K3KC82</accession>
<feature type="compositionally biased region" description="Basic residues" evidence="4">
    <location>
        <begin position="1560"/>
        <end position="1569"/>
    </location>
</feature>
<dbReference type="PROSITE" id="PS50237">
    <property type="entry name" value="HECT"/>
    <property type="match status" value="1"/>
</dbReference>
<gene>
    <name evidence="6" type="ORF">IV203_024073</name>
</gene>
<feature type="compositionally biased region" description="Basic and acidic residues" evidence="4">
    <location>
        <begin position="1614"/>
        <end position="1629"/>
    </location>
</feature>
<dbReference type="Proteomes" id="UP000693970">
    <property type="component" value="Unassembled WGS sequence"/>
</dbReference>
<keyword evidence="7" id="KW-1185">Reference proteome</keyword>
<dbReference type="GO" id="GO:0000209">
    <property type="term" value="P:protein polyubiquitination"/>
    <property type="evidence" value="ECO:0007669"/>
    <property type="project" value="TreeGrafter"/>
</dbReference>
<feature type="region of interest" description="Disordered" evidence="4">
    <location>
        <begin position="1938"/>
        <end position="1963"/>
    </location>
</feature>
<dbReference type="PANTHER" id="PTHR45670:SF1">
    <property type="entry name" value="E3 UBIQUITIN-PROTEIN LIGASE HECTD1"/>
    <property type="match status" value="1"/>
</dbReference>
<protein>
    <submittedName>
        <fullName evidence="6">HECT-domain ubiquitin-transferase</fullName>
    </submittedName>
</protein>
<feature type="compositionally biased region" description="Acidic residues" evidence="4">
    <location>
        <begin position="1"/>
        <end position="12"/>
    </location>
</feature>
<feature type="region of interest" description="Disordered" evidence="4">
    <location>
        <begin position="1553"/>
        <end position="1588"/>
    </location>
</feature>
<dbReference type="InterPro" id="IPR000569">
    <property type="entry name" value="HECT_dom"/>
</dbReference>
<name>A0A9K3KC82_9STRA</name>
<feature type="region of interest" description="Disordered" evidence="4">
    <location>
        <begin position="1605"/>
        <end position="1665"/>
    </location>
</feature>
<reference evidence="6" key="2">
    <citation type="submission" date="2021-04" db="EMBL/GenBank/DDBJ databases">
        <authorList>
            <person name="Podell S."/>
        </authorList>
    </citation>
    <scope>NUCLEOTIDE SEQUENCE</scope>
    <source>
        <strain evidence="6">Hildebrandi</strain>
    </source>
</reference>
<feature type="compositionally biased region" description="Acidic residues" evidence="4">
    <location>
        <begin position="1630"/>
        <end position="1654"/>
    </location>
</feature>
<feature type="coiled-coil region" evidence="3">
    <location>
        <begin position="1189"/>
        <end position="1216"/>
    </location>
</feature>
<feature type="region of interest" description="Disordered" evidence="4">
    <location>
        <begin position="1"/>
        <end position="43"/>
    </location>
</feature>
<comment type="caution">
    <text evidence="6">The sequence shown here is derived from an EMBL/GenBank/DDBJ whole genome shotgun (WGS) entry which is preliminary data.</text>
</comment>
<feature type="compositionally biased region" description="Basic and acidic residues" evidence="4">
    <location>
        <begin position="1576"/>
        <end position="1588"/>
    </location>
</feature>
<evidence type="ECO:0000313" key="6">
    <source>
        <dbReference type="EMBL" id="KAG7340530.1"/>
    </source>
</evidence>
<dbReference type="Pfam" id="PF00632">
    <property type="entry name" value="HECT"/>
    <property type="match status" value="1"/>
</dbReference>
<reference evidence="6" key="1">
    <citation type="journal article" date="2021" name="Sci. Rep.">
        <title>Diploid genomic architecture of Nitzschia inconspicua, an elite biomass production diatom.</title>
        <authorList>
            <person name="Oliver A."/>
            <person name="Podell S."/>
            <person name="Pinowska A."/>
            <person name="Traller J.C."/>
            <person name="Smith S.R."/>
            <person name="McClure R."/>
            <person name="Beliaev A."/>
            <person name="Bohutskyi P."/>
            <person name="Hill E.A."/>
            <person name="Rabines A."/>
            <person name="Zheng H."/>
            <person name="Allen L.Z."/>
            <person name="Kuo A."/>
            <person name="Grigoriev I.V."/>
            <person name="Allen A.E."/>
            <person name="Hazlebeck D."/>
            <person name="Allen E.E."/>
        </authorList>
    </citation>
    <scope>NUCLEOTIDE SEQUENCE</scope>
    <source>
        <strain evidence="6">Hildebrandi</strain>
    </source>
</reference>
<dbReference type="GO" id="GO:0043161">
    <property type="term" value="P:proteasome-mediated ubiquitin-dependent protein catabolic process"/>
    <property type="evidence" value="ECO:0007669"/>
    <property type="project" value="TreeGrafter"/>
</dbReference>
<dbReference type="EMBL" id="JAGRRH010000027">
    <property type="protein sequence ID" value="KAG7340530.1"/>
    <property type="molecule type" value="Genomic_DNA"/>
</dbReference>
<feature type="region of interest" description="Disordered" evidence="4">
    <location>
        <begin position="1004"/>
        <end position="1036"/>
    </location>
</feature>
<feature type="active site" description="Glycyl thioester intermediate" evidence="2">
    <location>
        <position position="2817"/>
    </location>
</feature>
<dbReference type="PANTHER" id="PTHR45670">
    <property type="entry name" value="E3 UBIQUITIN-PROTEIN LIGASE TRIP12"/>
    <property type="match status" value="1"/>
</dbReference>
<organism evidence="6 7">
    <name type="scientific">Nitzschia inconspicua</name>
    <dbReference type="NCBI Taxonomy" id="303405"/>
    <lineage>
        <taxon>Eukaryota</taxon>
        <taxon>Sar</taxon>
        <taxon>Stramenopiles</taxon>
        <taxon>Ochrophyta</taxon>
        <taxon>Bacillariophyta</taxon>
        <taxon>Bacillariophyceae</taxon>
        <taxon>Bacillariophycidae</taxon>
        <taxon>Bacillariales</taxon>
        <taxon>Bacillariaceae</taxon>
        <taxon>Nitzschia</taxon>
    </lineage>
</organism>
<feature type="compositionally biased region" description="Basic and acidic residues" evidence="4">
    <location>
        <begin position="1012"/>
        <end position="1034"/>
    </location>
</feature>